<dbReference type="PANTHER" id="PTHR47619:SF1">
    <property type="entry name" value="EXODEOXYRIBONUCLEASE WALJ"/>
    <property type="match status" value="1"/>
</dbReference>
<evidence type="ECO:0000259" key="2">
    <source>
        <dbReference type="SMART" id="SM00849"/>
    </source>
</evidence>
<feature type="region of interest" description="Disordered" evidence="1">
    <location>
        <begin position="114"/>
        <end position="141"/>
    </location>
</feature>
<reference evidence="4" key="1">
    <citation type="journal article" date="2019" name="Int. J. Syst. Evol. Microbiol.">
        <title>The Global Catalogue of Microorganisms (GCM) 10K type strain sequencing project: providing services to taxonomists for standard genome sequencing and annotation.</title>
        <authorList>
            <consortium name="The Broad Institute Genomics Platform"/>
            <consortium name="The Broad Institute Genome Sequencing Center for Infectious Disease"/>
            <person name="Wu L."/>
            <person name="Ma J."/>
        </authorList>
    </citation>
    <scope>NUCLEOTIDE SEQUENCE [LARGE SCALE GENOMIC DNA]</scope>
    <source>
        <strain evidence="4">JCM 4087</strain>
    </source>
</reference>
<dbReference type="EMBL" id="JBHSPH010000010">
    <property type="protein sequence ID" value="MFC5864487.1"/>
    <property type="molecule type" value="Genomic_DNA"/>
</dbReference>
<sequence length="318" mass="35159">MVRFTVLASGSRGNSCIVSSSTTRVLVDAGLSCRELFRRMQLAGEDPRTLDAVLITHEHQDHVQGLSVTARKLGIPVYFTEATHRAWVRQVQPQRRISYAEWLRQYKQVKADAERTTQEAAGGDCEKDARESAVEENSAKESIQNSRADLAQLPSVAYFRAGEVFMIGDLSISPFTIPHDAADPVGFVFTAEGVRLAVATDLGYIPPNVEVQLRRCDLLMLESNHDLEMLRDGPYPWSVKQRVLSRVGHLSNDATADFLEKSYDGAATYVVLAHLSENNNHPDLARIAAERALASKPSLLGNRLILADQSEPLSPLCF</sequence>
<accession>A0ABW1EJL2</accession>
<dbReference type="Gene3D" id="3.60.15.10">
    <property type="entry name" value="Ribonuclease Z/Hydroxyacylglutathione hydrolase-like"/>
    <property type="match status" value="1"/>
</dbReference>
<name>A0ABW1EJL2_9BACT</name>
<evidence type="ECO:0000313" key="4">
    <source>
        <dbReference type="Proteomes" id="UP001596091"/>
    </source>
</evidence>
<dbReference type="InterPro" id="IPR036866">
    <property type="entry name" value="RibonucZ/Hydroxyglut_hydro"/>
</dbReference>
<gene>
    <name evidence="3" type="ORF">ACFPT7_19425</name>
</gene>
<dbReference type="Pfam" id="PF00753">
    <property type="entry name" value="Lactamase_B"/>
    <property type="match status" value="1"/>
</dbReference>
<dbReference type="SMART" id="SM00849">
    <property type="entry name" value="Lactamase_B"/>
    <property type="match status" value="1"/>
</dbReference>
<comment type="caution">
    <text evidence="3">The sequence shown here is derived from an EMBL/GenBank/DDBJ whole genome shotgun (WGS) entry which is preliminary data.</text>
</comment>
<dbReference type="RefSeq" id="WP_263333123.1">
    <property type="nucleotide sequence ID" value="NZ_JAGSYH010000001.1"/>
</dbReference>
<protein>
    <submittedName>
        <fullName evidence="3">MBL fold metallo-hydrolase</fullName>
    </submittedName>
</protein>
<evidence type="ECO:0000313" key="3">
    <source>
        <dbReference type="EMBL" id="MFC5864487.1"/>
    </source>
</evidence>
<evidence type="ECO:0000256" key="1">
    <source>
        <dbReference type="SAM" id="MobiDB-lite"/>
    </source>
</evidence>
<dbReference type="PANTHER" id="PTHR47619">
    <property type="entry name" value="METALLO-HYDROLASE YYCJ-RELATED"/>
    <property type="match status" value="1"/>
</dbReference>
<feature type="domain" description="Metallo-beta-lactamase" evidence="2">
    <location>
        <begin position="12"/>
        <end position="249"/>
    </location>
</feature>
<dbReference type="Proteomes" id="UP001596091">
    <property type="component" value="Unassembled WGS sequence"/>
</dbReference>
<keyword evidence="4" id="KW-1185">Reference proteome</keyword>
<feature type="compositionally biased region" description="Basic and acidic residues" evidence="1">
    <location>
        <begin position="124"/>
        <end position="139"/>
    </location>
</feature>
<dbReference type="SUPFAM" id="SSF56281">
    <property type="entry name" value="Metallo-hydrolase/oxidoreductase"/>
    <property type="match status" value="1"/>
</dbReference>
<dbReference type="InterPro" id="IPR052533">
    <property type="entry name" value="WalJ/YycJ-like"/>
</dbReference>
<proteinExistence type="predicted"/>
<organism evidence="3 4">
    <name type="scientific">Acidicapsa dinghuensis</name>
    <dbReference type="NCBI Taxonomy" id="2218256"/>
    <lineage>
        <taxon>Bacteria</taxon>
        <taxon>Pseudomonadati</taxon>
        <taxon>Acidobacteriota</taxon>
        <taxon>Terriglobia</taxon>
        <taxon>Terriglobales</taxon>
        <taxon>Acidobacteriaceae</taxon>
        <taxon>Acidicapsa</taxon>
    </lineage>
</organism>
<dbReference type="InterPro" id="IPR001279">
    <property type="entry name" value="Metallo-B-lactamas"/>
</dbReference>